<dbReference type="AlphaFoldDB" id="A0A3R9FS29"/>
<evidence type="ECO:0000256" key="1">
    <source>
        <dbReference type="ARBA" id="ARBA00004651"/>
    </source>
</evidence>
<dbReference type="OrthoDB" id="9775724at2"/>
<comment type="caution">
    <text evidence="9">The sequence shown here is derived from an EMBL/GenBank/DDBJ whole genome shotgun (WGS) entry which is preliminary data.</text>
</comment>
<dbReference type="Pfam" id="PF13807">
    <property type="entry name" value="GNVR"/>
    <property type="match status" value="1"/>
</dbReference>
<organism evidence="9 10">
    <name type="scientific">Vibrio pectenicida</name>
    <dbReference type="NCBI Taxonomy" id="62763"/>
    <lineage>
        <taxon>Bacteria</taxon>
        <taxon>Pseudomonadati</taxon>
        <taxon>Pseudomonadota</taxon>
        <taxon>Gammaproteobacteria</taxon>
        <taxon>Vibrionales</taxon>
        <taxon>Vibrionaceae</taxon>
        <taxon>Vibrio</taxon>
    </lineage>
</organism>
<dbReference type="InterPro" id="IPR032807">
    <property type="entry name" value="GNVR"/>
</dbReference>
<protein>
    <submittedName>
        <fullName evidence="9">LPS chain length-determining protein</fullName>
    </submittedName>
</protein>
<evidence type="ECO:0000259" key="8">
    <source>
        <dbReference type="Pfam" id="PF13807"/>
    </source>
</evidence>
<comment type="subcellular location">
    <subcellularLocation>
        <location evidence="1">Cell membrane</location>
        <topology evidence="1">Multi-pass membrane protein</topology>
    </subcellularLocation>
</comment>
<gene>
    <name evidence="9" type="ORF">EJA03_00025</name>
</gene>
<dbReference type="GO" id="GO:0004713">
    <property type="term" value="F:protein tyrosine kinase activity"/>
    <property type="evidence" value="ECO:0007669"/>
    <property type="project" value="TreeGrafter"/>
</dbReference>
<dbReference type="GO" id="GO:0005886">
    <property type="term" value="C:plasma membrane"/>
    <property type="evidence" value="ECO:0007669"/>
    <property type="project" value="UniProtKB-SubCell"/>
</dbReference>
<keyword evidence="5 6" id="KW-0472">Membrane</keyword>
<keyword evidence="2" id="KW-1003">Cell membrane</keyword>
<evidence type="ECO:0000259" key="7">
    <source>
        <dbReference type="Pfam" id="PF02706"/>
    </source>
</evidence>
<dbReference type="Gene3D" id="3.30.1890.10">
    <property type="entry name" value="FepE-like"/>
    <property type="match status" value="1"/>
</dbReference>
<dbReference type="Pfam" id="PF02706">
    <property type="entry name" value="Wzz"/>
    <property type="match status" value="1"/>
</dbReference>
<evidence type="ECO:0000256" key="5">
    <source>
        <dbReference type="ARBA" id="ARBA00023136"/>
    </source>
</evidence>
<keyword evidence="4 6" id="KW-1133">Transmembrane helix</keyword>
<dbReference type="Proteomes" id="UP000269041">
    <property type="component" value="Unassembled WGS sequence"/>
</dbReference>
<dbReference type="InterPro" id="IPR050445">
    <property type="entry name" value="Bact_polysacc_biosynth/exp"/>
</dbReference>
<feature type="transmembrane region" description="Helical" evidence="6">
    <location>
        <begin position="41"/>
        <end position="59"/>
    </location>
</feature>
<evidence type="ECO:0000256" key="6">
    <source>
        <dbReference type="SAM" id="Phobius"/>
    </source>
</evidence>
<evidence type="ECO:0000256" key="4">
    <source>
        <dbReference type="ARBA" id="ARBA00022989"/>
    </source>
</evidence>
<dbReference type="InterPro" id="IPR003856">
    <property type="entry name" value="LPS_length_determ_N"/>
</dbReference>
<feature type="domain" description="Polysaccharide chain length determinant N-terminal" evidence="7">
    <location>
        <begin position="25"/>
        <end position="108"/>
    </location>
</feature>
<evidence type="ECO:0000313" key="10">
    <source>
        <dbReference type="Proteomes" id="UP000269041"/>
    </source>
</evidence>
<keyword evidence="10" id="KW-1185">Reference proteome</keyword>
<dbReference type="SUPFAM" id="SSF160355">
    <property type="entry name" value="Bacterial polysaccharide co-polymerase-like"/>
    <property type="match status" value="1"/>
</dbReference>
<dbReference type="EMBL" id="RSFA01000001">
    <property type="protein sequence ID" value="RSD32967.1"/>
    <property type="molecule type" value="Genomic_DNA"/>
</dbReference>
<feature type="domain" description="Tyrosine-protein kinase G-rich" evidence="8">
    <location>
        <begin position="306"/>
        <end position="368"/>
    </location>
</feature>
<keyword evidence="3 6" id="KW-0812">Transmembrane</keyword>
<reference evidence="9 10" key="1">
    <citation type="submission" date="2018-12" db="EMBL/GenBank/DDBJ databases">
        <title>Genomic taxonomy of the Vibrionaceae family.</title>
        <authorList>
            <person name="Gomez-Gil B."/>
            <person name="Enciso-Ibarra K."/>
        </authorList>
    </citation>
    <scope>NUCLEOTIDE SEQUENCE [LARGE SCALE GENOMIC DNA]</scope>
    <source>
        <strain evidence="9 10">CAIM 594</strain>
    </source>
</reference>
<evidence type="ECO:0000256" key="3">
    <source>
        <dbReference type="ARBA" id="ARBA00022692"/>
    </source>
</evidence>
<evidence type="ECO:0000313" key="9">
    <source>
        <dbReference type="EMBL" id="RSD32967.1"/>
    </source>
</evidence>
<name>A0A3R9FS29_9VIBR</name>
<proteinExistence type="predicted"/>
<dbReference type="PANTHER" id="PTHR32309:SF13">
    <property type="entry name" value="FERRIC ENTEROBACTIN TRANSPORT PROTEIN FEPE"/>
    <property type="match status" value="1"/>
</dbReference>
<dbReference type="RefSeq" id="WP_125319271.1">
    <property type="nucleotide sequence ID" value="NZ_AP024889.1"/>
</dbReference>
<feature type="transmembrane region" description="Helical" evidence="6">
    <location>
        <begin position="347"/>
        <end position="371"/>
    </location>
</feature>
<accession>A0A3R9FS29</accession>
<dbReference type="PANTHER" id="PTHR32309">
    <property type="entry name" value="TYROSINE-PROTEIN KINASE"/>
    <property type="match status" value="1"/>
</dbReference>
<sequence>MSGINQPSINEASIRQIPVHLQNSDSIDLRELFKALWDGKVTIAVVTLAFVASAVIYALTAQEWWSSEGTISQAQPHDVAAYQQQVKQFQSAFDIYQEDGTVLVSKELNDLVDTEVLFSRFIDAFNSSNNKRVFLDSSQEFQAFKAKLNDNDNDDDDATSRLYVDWFGKVKAQLLNKKGINSAYEVSFQAATKDSSFSLLNAYIDIIAKQVQQESLNNLQAIVGGKRDELIQQKRILETQAAYKIMVEIERAKYALDIAKAADVNQPIQINNNEIFSIGFGAKALAAKIKALESVKNLNVVEPRLQQINAKLSMLETLEVDRSIQFKTFRFLDNVEKSLSRDKPKRVLIAVLGALLGGMLGIAIVLVRFAFRSEEETQ</sequence>
<evidence type="ECO:0000256" key="2">
    <source>
        <dbReference type="ARBA" id="ARBA00022475"/>
    </source>
</evidence>